<accession>A0A7G2ENL0</accession>
<name>A0A7G2ENL0_ARATH</name>
<evidence type="ECO:0000313" key="2">
    <source>
        <dbReference type="Proteomes" id="UP000516314"/>
    </source>
</evidence>
<dbReference type="Proteomes" id="UP000516314">
    <property type="component" value="Chromosome 3"/>
</dbReference>
<gene>
    <name evidence="1" type="ORF">AT9943_LOCUS12692</name>
</gene>
<protein>
    <submittedName>
        <fullName evidence="1">(thale cress) hypothetical protein</fullName>
    </submittedName>
</protein>
<dbReference type="AlphaFoldDB" id="A0A7G2ENL0"/>
<reference evidence="1 2" key="1">
    <citation type="submission" date="2020-09" db="EMBL/GenBank/DDBJ databases">
        <authorList>
            <person name="Ashkenazy H."/>
        </authorList>
    </citation>
    <scope>NUCLEOTIDE SEQUENCE [LARGE SCALE GENOMIC DNA]</scope>
    <source>
        <strain evidence="2">cv. Cdm-0</strain>
    </source>
</reference>
<dbReference type="EMBL" id="LR881468">
    <property type="protein sequence ID" value="CAD5324813.1"/>
    <property type="molecule type" value="Genomic_DNA"/>
</dbReference>
<proteinExistence type="predicted"/>
<evidence type="ECO:0000313" key="1">
    <source>
        <dbReference type="EMBL" id="CAD5324813.1"/>
    </source>
</evidence>
<organism evidence="1 2">
    <name type="scientific">Arabidopsis thaliana</name>
    <name type="common">Mouse-ear cress</name>
    <dbReference type="NCBI Taxonomy" id="3702"/>
    <lineage>
        <taxon>Eukaryota</taxon>
        <taxon>Viridiplantae</taxon>
        <taxon>Streptophyta</taxon>
        <taxon>Embryophyta</taxon>
        <taxon>Tracheophyta</taxon>
        <taxon>Spermatophyta</taxon>
        <taxon>Magnoliopsida</taxon>
        <taxon>eudicotyledons</taxon>
        <taxon>Gunneridae</taxon>
        <taxon>Pentapetalae</taxon>
        <taxon>rosids</taxon>
        <taxon>malvids</taxon>
        <taxon>Brassicales</taxon>
        <taxon>Brassicaceae</taxon>
        <taxon>Camelineae</taxon>
        <taxon>Arabidopsis</taxon>
    </lineage>
</organism>
<sequence>MKSTGWYRFPSQVFTSTTLERLLHASPNTFLPKLFSATTLTPPHLASLVTGCDQRRERAHNDLVHLSCSLELEAVFGLCFALKRGEWEELISDLRFSLGGSSLCASILSFDVFGWRIRRSIYYHRRFWAASRRIHRLRTVVSQKLLPLSPPL</sequence>